<dbReference type="AlphaFoldDB" id="A0A0L6W0Y0"/>
<accession>A0A0L6W0Y0</accession>
<keyword evidence="2" id="KW-1185">Reference proteome</keyword>
<evidence type="ECO:0000313" key="1">
    <source>
        <dbReference type="EMBL" id="KNZ69190.1"/>
    </source>
</evidence>
<dbReference type="InterPro" id="IPR029044">
    <property type="entry name" value="Nucleotide-diphossugar_trans"/>
</dbReference>
<dbReference type="Gene3D" id="3.90.550.10">
    <property type="entry name" value="Spore Coat Polysaccharide Biosynthesis Protein SpsA, Chain A"/>
    <property type="match status" value="1"/>
</dbReference>
<reference evidence="2" key="1">
    <citation type="submission" date="2015-07" db="EMBL/GenBank/DDBJ databases">
        <title>Complete Genome of Thermincola ferriacetica strain Z-0001T.</title>
        <authorList>
            <person name="Lusk B."/>
            <person name="Badalamenti J.P."/>
            <person name="Parameswaran P."/>
            <person name="Bond D.R."/>
            <person name="Torres C.I."/>
        </authorList>
    </citation>
    <scope>NUCLEOTIDE SEQUENCE [LARGE SCALE GENOMIC DNA]</scope>
    <source>
        <strain evidence="2">Z-0001</strain>
    </source>
</reference>
<dbReference type="CDD" id="cd00761">
    <property type="entry name" value="Glyco_tranf_GTA_type"/>
    <property type="match status" value="1"/>
</dbReference>
<dbReference type="EMBL" id="LGTE01000015">
    <property type="protein sequence ID" value="KNZ69190.1"/>
    <property type="molecule type" value="Genomic_DNA"/>
</dbReference>
<dbReference type="RefSeq" id="WP_052218310.1">
    <property type="nucleotide sequence ID" value="NZ_LGTE01000015.1"/>
</dbReference>
<dbReference type="Proteomes" id="UP000037175">
    <property type="component" value="Unassembled WGS sequence"/>
</dbReference>
<comment type="caution">
    <text evidence="1">The sequence shown here is derived from an EMBL/GenBank/DDBJ whole genome shotgun (WGS) entry which is preliminary data.</text>
</comment>
<dbReference type="SUPFAM" id="SSF53448">
    <property type="entry name" value="Nucleotide-diphospho-sugar transferases"/>
    <property type="match status" value="1"/>
</dbReference>
<gene>
    <name evidence="1" type="ORF">Tfer_2136</name>
</gene>
<evidence type="ECO:0000313" key="2">
    <source>
        <dbReference type="Proteomes" id="UP000037175"/>
    </source>
</evidence>
<name>A0A0L6W0Y0_9FIRM</name>
<sequence>MIAAVVPVKNEGTSLAKVLETLSCSNVDIIIPVLNGCSDESMAITKKNYKKKITPIVFGQPLGIDIPRAVGAKQALDMHASVVVFMDGDMRGPILNQINMLIEGIRSRGLDMALTDCYQNYFNSDPLAQLVLYFRKELNMALGLFPEIGVACPSHGPHAVSCKLLREIPLKELAIPPVSLALAGKAELHIGVAASIPHCLLGSNLRSQKHVTRVAETIIGDCIEALEAYNGQPRTRTYKGQVFLGYHPNRDFKALANFLDPKK</sequence>
<protein>
    <recommendedName>
        <fullName evidence="3">Family 2 glycosyl transferase</fullName>
    </recommendedName>
</protein>
<proteinExistence type="predicted"/>
<evidence type="ECO:0008006" key="3">
    <source>
        <dbReference type="Google" id="ProtNLM"/>
    </source>
</evidence>
<organism evidence="1 2">
    <name type="scientific">Thermincola ferriacetica</name>
    <dbReference type="NCBI Taxonomy" id="281456"/>
    <lineage>
        <taxon>Bacteria</taxon>
        <taxon>Bacillati</taxon>
        <taxon>Bacillota</taxon>
        <taxon>Clostridia</taxon>
        <taxon>Eubacteriales</taxon>
        <taxon>Thermincolaceae</taxon>
        <taxon>Thermincola</taxon>
    </lineage>
</organism>